<keyword evidence="2" id="KW-1185">Reference proteome</keyword>
<dbReference type="EMBL" id="LHUR01000012">
    <property type="protein sequence ID" value="KOA20833.1"/>
    <property type="molecule type" value="Genomic_DNA"/>
</dbReference>
<evidence type="ECO:0000313" key="1">
    <source>
        <dbReference type="EMBL" id="KOA20833.1"/>
    </source>
</evidence>
<accession>A0A0L6ZDG7</accession>
<protein>
    <submittedName>
        <fullName evidence="1">Uncharacterized protein</fullName>
    </submittedName>
</protein>
<dbReference type="RefSeq" id="WP_341376537.1">
    <property type="nucleotide sequence ID" value="NZ_LHUR01000012.1"/>
</dbReference>
<dbReference type="Proteomes" id="UP000037043">
    <property type="component" value="Unassembled WGS sequence"/>
</dbReference>
<name>A0A0L6ZDG7_9CLOT</name>
<evidence type="ECO:0000313" key="2">
    <source>
        <dbReference type="Proteomes" id="UP000037043"/>
    </source>
</evidence>
<sequence length="53" mass="6097">MDDMAVIKGINDSREATKELVKSKDNTLVYHTGNEEIFVEVKNLRLIWNNNCS</sequence>
<comment type="caution">
    <text evidence="1">The sequence shown here is derived from an EMBL/GenBank/DDBJ whole genome shotgun (WGS) entry which is preliminary data.</text>
</comment>
<reference evidence="2" key="1">
    <citation type="submission" date="2015-08" db="EMBL/GenBank/DDBJ databases">
        <title>Genome sequence of the strict anaerobe Clostridium homopropionicum LuHBu1 (DSM 5847T).</title>
        <authorList>
            <person name="Poehlein A."/>
            <person name="Beck M."/>
            <person name="Schiel-Bengelsdorf B."/>
            <person name="Bengelsdorf F.R."/>
            <person name="Daniel R."/>
            <person name="Duerre P."/>
        </authorList>
    </citation>
    <scope>NUCLEOTIDE SEQUENCE [LARGE SCALE GENOMIC DNA]</scope>
    <source>
        <strain evidence="2">DSM 5847</strain>
    </source>
</reference>
<organism evidence="1 2">
    <name type="scientific">Clostridium homopropionicum DSM 5847</name>
    <dbReference type="NCBI Taxonomy" id="1121318"/>
    <lineage>
        <taxon>Bacteria</taxon>
        <taxon>Bacillati</taxon>
        <taxon>Bacillota</taxon>
        <taxon>Clostridia</taxon>
        <taxon>Eubacteriales</taxon>
        <taxon>Clostridiaceae</taxon>
        <taxon>Clostridium</taxon>
    </lineage>
</organism>
<dbReference type="STRING" id="36844.SAMN04488501_10321"/>
<proteinExistence type="predicted"/>
<gene>
    <name evidence="1" type="ORF">CLHOM_09760</name>
</gene>
<dbReference type="PATRIC" id="fig|1121318.3.peg.983"/>
<dbReference type="AlphaFoldDB" id="A0A0L6ZDG7"/>